<dbReference type="NCBIfam" id="TIGR00687">
    <property type="entry name" value="pyridox_kin"/>
    <property type="match status" value="1"/>
</dbReference>
<evidence type="ECO:0000256" key="4">
    <source>
        <dbReference type="ARBA" id="ARBA00022777"/>
    </source>
</evidence>
<dbReference type="CDD" id="cd01173">
    <property type="entry name" value="pyridoxal_pyridoxamine_kinase"/>
    <property type="match status" value="1"/>
</dbReference>
<dbReference type="EC" id="2.7.1.35" evidence="1"/>
<evidence type="ECO:0000313" key="8">
    <source>
        <dbReference type="Proteomes" id="UP001279553"/>
    </source>
</evidence>
<dbReference type="GO" id="GO:0005524">
    <property type="term" value="F:ATP binding"/>
    <property type="evidence" value="ECO:0007669"/>
    <property type="project" value="UniProtKB-KW"/>
</dbReference>
<feature type="domain" description="Pyridoxamine kinase/Phosphomethylpyrimidine kinase" evidence="6">
    <location>
        <begin position="73"/>
        <end position="241"/>
    </location>
</feature>
<evidence type="ECO:0000256" key="5">
    <source>
        <dbReference type="ARBA" id="ARBA00022840"/>
    </source>
</evidence>
<dbReference type="GO" id="GO:0005829">
    <property type="term" value="C:cytosol"/>
    <property type="evidence" value="ECO:0007669"/>
    <property type="project" value="TreeGrafter"/>
</dbReference>
<dbReference type="Pfam" id="PF08543">
    <property type="entry name" value="Phos_pyr_kin"/>
    <property type="match status" value="1"/>
</dbReference>
<dbReference type="EMBL" id="JAWXYB010000018">
    <property type="protein sequence ID" value="MDX5932546.1"/>
    <property type="molecule type" value="Genomic_DNA"/>
</dbReference>
<dbReference type="PANTHER" id="PTHR10534:SF2">
    <property type="entry name" value="PYRIDOXAL KINASE"/>
    <property type="match status" value="1"/>
</dbReference>
<dbReference type="RefSeq" id="WP_319615400.1">
    <property type="nucleotide sequence ID" value="NZ_JAWXYB010000018.1"/>
</dbReference>
<keyword evidence="2 7" id="KW-0808">Transferase</keyword>
<dbReference type="InterPro" id="IPR013749">
    <property type="entry name" value="PM/HMP-P_kinase-1"/>
</dbReference>
<dbReference type="InterPro" id="IPR004625">
    <property type="entry name" value="PyrdxlKinase"/>
</dbReference>
<organism evidence="7 8">
    <name type="scientific">Acidiphilium acidophilum</name>
    <name type="common">Thiobacillus acidophilus</name>
    <dbReference type="NCBI Taxonomy" id="76588"/>
    <lineage>
        <taxon>Bacteria</taxon>
        <taxon>Pseudomonadati</taxon>
        <taxon>Pseudomonadota</taxon>
        <taxon>Alphaproteobacteria</taxon>
        <taxon>Acetobacterales</taxon>
        <taxon>Acidocellaceae</taxon>
        <taxon>Acidiphilium</taxon>
    </lineage>
</organism>
<dbReference type="InterPro" id="IPR029056">
    <property type="entry name" value="Ribokinase-like"/>
</dbReference>
<keyword evidence="8" id="KW-1185">Reference proteome</keyword>
<dbReference type="AlphaFoldDB" id="A0AAW9DTM4"/>
<keyword evidence="3" id="KW-0547">Nucleotide-binding</keyword>
<proteinExistence type="predicted"/>
<evidence type="ECO:0000259" key="6">
    <source>
        <dbReference type="Pfam" id="PF08543"/>
    </source>
</evidence>
<protein>
    <recommendedName>
        <fullName evidence="1">pyridoxal kinase</fullName>
        <ecNumber evidence="1">2.7.1.35</ecNumber>
    </recommendedName>
</protein>
<keyword evidence="5" id="KW-0067">ATP-binding</keyword>
<dbReference type="GO" id="GO:0008478">
    <property type="term" value="F:pyridoxal kinase activity"/>
    <property type="evidence" value="ECO:0007669"/>
    <property type="project" value="UniProtKB-EC"/>
</dbReference>
<dbReference type="Proteomes" id="UP001279553">
    <property type="component" value="Unassembled WGS sequence"/>
</dbReference>
<comment type="caution">
    <text evidence="7">The sequence shown here is derived from an EMBL/GenBank/DDBJ whole genome shotgun (WGS) entry which is preliminary data.</text>
</comment>
<evidence type="ECO:0000256" key="1">
    <source>
        <dbReference type="ARBA" id="ARBA00012104"/>
    </source>
</evidence>
<evidence type="ECO:0000256" key="3">
    <source>
        <dbReference type="ARBA" id="ARBA00022741"/>
    </source>
</evidence>
<evidence type="ECO:0000313" key="7">
    <source>
        <dbReference type="EMBL" id="MDX5932546.1"/>
    </source>
</evidence>
<dbReference type="Gene3D" id="3.40.1190.20">
    <property type="match status" value="1"/>
</dbReference>
<dbReference type="GO" id="GO:0009443">
    <property type="term" value="P:pyridoxal 5'-phosphate salvage"/>
    <property type="evidence" value="ECO:0007669"/>
    <property type="project" value="InterPro"/>
</dbReference>
<keyword evidence="4 7" id="KW-0418">Kinase</keyword>
<gene>
    <name evidence="7" type="primary">pdxY</name>
    <name evidence="7" type="ORF">SIL87_17455</name>
</gene>
<dbReference type="PANTHER" id="PTHR10534">
    <property type="entry name" value="PYRIDOXAL KINASE"/>
    <property type="match status" value="1"/>
</dbReference>
<evidence type="ECO:0000256" key="2">
    <source>
        <dbReference type="ARBA" id="ARBA00022679"/>
    </source>
</evidence>
<accession>A0AAW9DTM4</accession>
<dbReference type="SUPFAM" id="SSF53613">
    <property type="entry name" value="Ribokinase-like"/>
    <property type="match status" value="1"/>
</dbReference>
<name>A0AAW9DTM4_ACIAO</name>
<sequence length="278" mass="28505">MAILSIQSQVLNGSVGNTAAAFIYARLGLEVWPLPSVILSHHPGHGGSEGGPVKQARLAALVTGLAARGAFARCEAVVSGYLGAEAAVPVVTDAIARARASHPGALYFCDPVLGDSGRIYVPHALVDATRTHLLPRADIATPNPFELEILTGLPVPDRAHAFRAMAQLGPGLVILTGFTGTDTTPGTLDILMLEAGNPYHHTVEALPRPFSGAGDAFSALFLAAYLPHRNARRALAAAAAASAALLAATASGGHDELAIVPAQHLWTAAFAAATATET</sequence>
<reference evidence="7 8" key="1">
    <citation type="submission" date="2023-11" db="EMBL/GenBank/DDBJ databases">
        <title>MicrobeMod: A computational toolkit for identifying prokaryotic methylation and restriction-modification with nanopore sequencing.</title>
        <authorList>
            <person name="Crits-Christoph A."/>
            <person name="Kang S.C."/>
            <person name="Lee H."/>
            <person name="Ostrov N."/>
        </authorList>
    </citation>
    <scope>NUCLEOTIDE SEQUENCE [LARGE SCALE GENOMIC DNA]</scope>
    <source>
        <strain evidence="7 8">DSMZ 700</strain>
    </source>
</reference>